<feature type="region of interest" description="Disordered" evidence="7">
    <location>
        <begin position="475"/>
        <end position="503"/>
    </location>
</feature>
<dbReference type="GO" id="GO:0003700">
    <property type="term" value="F:DNA-binding transcription factor activity"/>
    <property type="evidence" value="ECO:0007669"/>
    <property type="project" value="InterPro"/>
</dbReference>
<evidence type="ECO:0000256" key="7">
    <source>
        <dbReference type="SAM" id="MobiDB-lite"/>
    </source>
</evidence>
<evidence type="ECO:0000256" key="2">
    <source>
        <dbReference type="ARBA" id="ARBA00023015"/>
    </source>
</evidence>
<feature type="compositionally biased region" description="Basic and acidic residues" evidence="7">
    <location>
        <begin position="18"/>
        <end position="34"/>
    </location>
</feature>
<feature type="region of interest" description="Disordered" evidence="7">
    <location>
        <begin position="133"/>
        <end position="156"/>
    </location>
</feature>
<feature type="region of interest" description="Disordered" evidence="7">
    <location>
        <begin position="395"/>
        <end position="414"/>
    </location>
</feature>
<proteinExistence type="predicted"/>
<comment type="subcellular location">
    <subcellularLocation>
        <location evidence="1">Nucleus</location>
    </subcellularLocation>
</comment>
<dbReference type="PANTHER" id="PTHR31429">
    <property type="entry name" value="WRKY TRANSCRIPTION FACTOR 36-RELATED"/>
    <property type="match status" value="1"/>
</dbReference>
<keyword evidence="5" id="KW-0539">Nucleus</keyword>
<keyword evidence="4" id="KW-0804">Transcription</keyword>
<keyword evidence="3 9" id="KW-0238">DNA-binding</keyword>
<gene>
    <name evidence="9" type="ORF">Acr_06g0012600</name>
</gene>
<feature type="region of interest" description="Disordered" evidence="7">
    <location>
        <begin position="18"/>
        <end position="40"/>
    </location>
</feature>
<evidence type="ECO:0000313" key="10">
    <source>
        <dbReference type="Proteomes" id="UP000585474"/>
    </source>
</evidence>
<dbReference type="AlphaFoldDB" id="A0A7J0ESL6"/>
<dbReference type="PANTHER" id="PTHR31429:SF54">
    <property type="entry name" value="WRKY TRANSCRIPTION FACTOR 9-RELATED"/>
    <property type="match status" value="1"/>
</dbReference>
<evidence type="ECO:0000259" key="8">
    <source>
        <dbReference type="PROSITE" id="PS50811"/>
    </source>
</evidence>
<dbReference type="InterPro" id="IPR044810">
    <property type="entry name" value="WRKY_plant"/>
</dbReference>
<protein>
    <submittedName>
        <fullName evidence="9">WRKY DNA-binding protein 9</fullName>
    </submittedName>
</protein>
<sequence length="525" mass="58259">MVIDLSLKLESSKDEVIREEEQERIDPIQTHAEEEVQEDDASIDHISFQENLKKDQEMEMNLMKEENKVLRKAIEQTMKNYHDLQMKIALVQQNNHKKKDPQIFLSLNNQLTSSPSQEDHDPRESTELGLSLRLQTNTSHEQEREQGKEDQNKEMDMARFVTPPQSKLIQASDMGGVTAQVTSPHNRKPRVSVRARCQGATVQRCLEDMSILITTYEGNHNHPLPVGATAMASTTSTAASFMLLDSSNPLSNGMSTTDFTQLPQIPSFPYQNPLILNPISPYTPSIGHINPNDPSKGIVLDLTNTTGTSSSSTPQLGFPWMPSRPISNHSGNANPNAHFSLFASPRGTDEVKLGEENKSLAENVSAIASDPKFRVAVAAAISSLINKESHVNRPMVPPSLASKEGEGGSSSSSSWTLRVRVAAMAEEKKLELLFLRWSEHQRKLGNFLRTKAETAIYDSFAKPMDDNAAWVAQLDQASSEARARPQDAENPSGGNNEDEDDMTCWTLTRTAGGLMKRSRQRQRGC</sequence>
<dbReference type="EMBL" id="BJWL01000006">
    <property type="protein sequence ID" value="GFY89320.1"/>
    <property type="molecule type" value="Genomic_DNA"/>
</dbReference>
<dbReference type="Gene3D" id="2.20.25.80">
    <property type="entry name" value="WRKY domain"/>
    <property type="match status" value="1"/>
</dbReference>
<keyword evidence="6" id="KW-0175">Coiled coil</keyword>
<feature type="compositionally biased region" description="Basic and acidic residues" evidence="7">
    <location>
        <begin position="140"/>
        <end position="156"/>
    </location>
</feature>
<name>A0A7J0ESL6_9ERIC</name>
<reference evidence="9 10" key="1">
    <citation type="submission" date="2019-07" db="EMBL/GenBank/DDBJ databases">
        <title>De Novo Assembly of kiwifruit Actinidia rufa.</title>
        <authorList>
            <person name="Sugita-Konishi S."/>
            <person name="Sato K."/>
            <person name="Mori E."/>
            <person name="Abe Y."/>
            <person name="Kisaki G."/>
            <person name="Hamano K."/>
            <person name="Suezawa K."/>
            <person name="Otani M."/>
            <person name="Fukuda T."/>
            <person name="Manabe T."/>
            <person name="Gomi K."/>
            <person name="Tabuchi M."/>
            <person name="Akimitsu K."/>
            <person name="Kataoka I."/>
        </authorList>
    </citation>
    <scope>NUCLEOTIDE SEQUENCE [LARGE SCALE GENOMIC DNA]</scope>
    <source>
        <strain evidence="10">cv. Fuchu</strain>
    </source>
</reference>
<evidence type="ECO:0000313" key="9">
    <source>
        <dbReference type="EMBL" id="GFY89320.1"/>
    </source>
</evidence>
<dbReference type="OrthoDB" id="779182at2759"/>
<accession>A0A7J0ESL6</accession>
<evidence type="ECO:0000256" key="5">
    <source>
        <dbReference type="ARBA" id="ARBA00023242"/>
    </source>
</evidence>
<evidence type="ECO:0000256" key="4">
    <source>
        <dbReference type="ARBA" id="ARBA00023163"/>
    </source>
</evidence>
<dbReference type="GO" id="GO:0005634">
    <property type="term" value="C:nucleus"/>
    <property type="evidence" value="ECO:0007669"/>
    <property type="project" value="UniProtKB-SubCell"/>
</dbReference>
<comment type="caution">
    <text evidence="9">The sequence shown here is derived from an EMBL/GenBank/DDBJ whole genome shotgun (WGS) entry which is preliminary data.</text>
</comment>
<dbReference type="InterPro" id="IPR036576">
    <property type="entry name" value="WRKY_dom_sf"/>
</dbReference>
<dbReference type="PROSITE" id="PS50811">
    <property type="entry name" value="WRKY"/>
    <property type="match status" value="1"/>
</dbReference>
<dbReference type="GO" id="GO:0043565">
    <property type="term" value="F:sequence-specific DNA binding"/>
    <property type="evidence" value="ECO:0007669"/>
    <property type="project" value="InterPro"/>
</dbReference>
<organism evidence="9 10">
    <name type="scientific">Actinidia rufa</name>
    <dbReference type="NCBI Taxonomy" id="165716"/>
    <lineage>
        <taxon>Eukaryota</taxon>
        <taxon>Viridiplantae</taxon>
        <taxon>Streptophyta</taxon>
        <taxon>Embryophyta</taxon>
        <taxon>Tracheophyta</taxon>
        <taxon>Spermatophyta</taxon>
        <taxon>Magnoliopsida</taxon>
        <taxon>eudicotyledons</taxon>
        <taxon>Gunneridae</taxon>
        <taxon>Pentapetalae</taxon>
        <taxon>asterids</taxon>
        <taxon>Ericales</taxon>
        <taxon>Actinidiaceae</taxon>
        <taxon>Actinidia</taxon>
    </lineage>
</organism>
<evidence type="ECO:0000256" key="1">
    <source>
        <dbReference type="ARBA" id="ARBA00004123"/>
    </source>
</evidence>
<dbReference type="Proteomes" id="UP000585474">
    <property type="component" value="Unassembled WGS sequence"/>
</dbReference>
<dbReference type="InterPro" id="IPR003657">
    <property type="entry name" value="WRKY_dom"/>
</dbReference>
<feature type="coiled-coil region" evidence="6">
    <location>
        <begin position="46"/>
        <end position="94"/>
    </location>
</feature>
<keyword evidence="10" id="KW-1185">Reference proteome</keyword>
<evidence type="ECO:0000256" key="3">
    <source>
        <dbReference type="ARBA" id="ARBA00023125"/>
    </source>
</evidence>
<feature type="domain" description="WRKY" evidence="8">
    <location>
        <begin position="202"/>
        <end position="225"/>
    </location>
</feature>
<evidence type="ECO:0000256" key="6">
    <source>
        <dbReference type="SAM" id="Coils"/>
    </source>
</evidence>
<keyword evidence="2" id="KW-0805">Transcription regulation</keyword>